<comment type="caution">
    <text evidence="1">The sequence shown here is derived from an EMBL/GenBank/DDBJ whole genome shotgun (WGS) entry which is preliminary data.</text>
</comment>
<evidence type="ECO:0008006" key="3">
    <source>
        <dbReference type="Google" id="ProtNLM"/>
    </source>
</evidence>
<name>A0ABT9M097_9BACL</name>
<accession>A0ABT9M097</accession>
<proteinExistence type="predicted"/>
<reference evidence="1 2" key="1">
    <citation type="submission" date="2023-07" db="EMBL/GenBank/DDBJ databases">
        <title>Genomic Encyclopedia of Type Strains, Phase IV (KMG-IV): sequencing the most valuable type-strain genomes for metagenomic binning, comparative biology and taxonomic classification.</title>
        <authorList>
            <person name="Goeker M."/>
        </authorList>
    </citation>
    <scope>NUCLEOTIDE SEQUENCE [LARGE SCALE GENOMIC DNA]</scope>
    <source>
        <strain evidence="1 2">DSM 25924</strain>
    </source>
</reference>
<keyword evidence="2" id="KW-1185">Reference proteome</keyword>
<feature type="non-terminal residue" evidence="1">
    <location>
        <position position="157"/>
    </location>
</feature>
<dbReference type="Proteomes" id="UP001229209">
    <property type="component" value="Unassembled WGS sequence"/>
</dbReference>
<sequence length="157" mass="16242">MSISASQLVLYAATTGDLEKARGIAAALQLPSTSVQADFYNAWNQVTSGDYLVIAVGGAALDSLYYNQCGWSNPAGEAGGSTPFAIATAPRDTLPGANYFVNGAGATASDTLYISAAYAYYALYGEYPTEFPSPPSPEDPSAICESSFNSDVSCPCS</sequence>
<evidence type="ECO:0000313" key="2">
    <source>
        <dbReference type="Proteomes" id="UP001229209"/>
    </source>
</evidence>
<evidence type="ECO:0000313" key="1">
    <source>
        <dbReference type="EMBL" id="MDP9729934.1"/>
    </source>
</evidence>
<protein>
    <recommendedName>
        <fullName evidence="3">Gingipain domain-containing protein</fullName>
    </recommendedName>
</protein>
<dbReference type="EMBL" id="JAURUO010000036">
    <property type="protein sequence ID" value="MDP9729934.1"/>
    <property type="molecule type" value="Genomic_DNA"/>
</dbReference>
<gene>
    <name evidence="1" type="ORF">J2S04_002915</name>
</gene>
<organism evidence="1 2">
    <name type="scientific">Alicyclobacillus tolerans</name>
    <dbReference type="NCBI Taxonomy" id="90970"/>
    <lineage>
        <taxon>Bacteria</taxon>
        <taxon>Bacillati</taxon>
        <taxon>Bacillota</taxon>
        <taxon>Bacilli</taxon>
        <taxon>Bacillales</taxon>
        <taxon>Alicyclobacillaceae</taxon>
        <taxon>Alicyclobacillus</taxon>
    </lineage>
</organism>